<keyword evidence="3" id="KW-1185">Reference proteome</keyword>
<dbReference type="RefSeq" id="WP_164503284.1">
    <property type="nucleotide sequence ID" value="NZ_JBFAUK010000023.1"/>
</dbReference>
<keyword evidence="1" id="KW-1133">Transmembrane helix</keyword>
<organism evidence="2 3">
    <name type="scientific">Streptomyces orinoci</name>
    <name type="common">Streptoverticillium orinoci</name>
    <dbReference type="NCBI Taxonomy" id="67339"/>
    <lineage>
        <taxon>Bacteria</taxon>
        <taxon>Bacillati</taxon>
        <taxon>Actinomycetota</taxon>
        <taxon>Actinomycetes</taxon>
        <taxon>Kitasatosporales</taxon>
        <taxon>Streptomycetaceae</taxon>
        <taxon>Streptomyces</taxon>
    </lineage>
</organism>
<accession>A0ABV3K3E8</accession>
<comment type="caution">
    <text evidence="2">The sequence shown here is derived from an EMBL/GenBank/DDBJ whole genome shotgun (WGS) entry which is preliminary data.</text>
</comment>
<evidence type="ECO:0000256" key="1">
    <source>
        <dbReference type="SAM" id="Phobius"/>
    </source>
</evidence>
<sequence length="52" mass="5769">MFFLVLALFLLGVFSGTAAHLPASLTLLCAAGVGLWLLLFAVRERHTRQRNR</sequence>
<keyword evidence="1" id="KW-0812">Transmembrane</keyword>
<proteinExistence type="predicted"/>
<dbReference type="EMBL" id="JBFAUK010000023">
    <property type="protein sequence ID" value="MEV5509676.1"/>
    <property type="molecule type" value="Genomic_DNA"/>
</dbReference>
<keyword evidence="1" id="KW-0472">Membrane</keyword>
<reference evidence="2 3" key="1">
    <citation type="submission" date="2024-06" db="EMBL/GenBank/DDBJ databases">
        <title>The Natural Products Discovery Center: Release of the First 8490 Sequenced Strains for Exploring Actinobacteria Biosynthetic Diversity.</title>
        <authorList>
            <person name="Kalkreuter E."/>
            <person name="Kautsar S.A."/>
            <person name="Yang D."/>
            <person name="Bader C.D."/>
            <person name="Teijaro C.N."/>
            <person name="Fluegel L."/>
            <person name="Davis C.M."/>
            <person name="Simpson J.R."/>
            <person name="Lauterbach L."/>
            <person name="Steele A.D."/>
            <person name="Gui C."/>
            <person name="Meng S."/>
            <person name="Li G."/>
            <person name="Viehrig K."/>
            <person name="Ye F."/>
            <person name="Su P."/>
            <person name="Kiefer A.F."/>
            <person name="Nichols A."/>
            <person name="Cepeda A.J."/>
            <person name="Yan W."/>
            <person name="Fan B."/>
            <person name="Jiang Y."/>
            <person name="Adhikari A."/>
            <person name="Zheng C.-J."/>
            <person name="Schuster L."/>
            <person name="Cowan T.M."/>
            <person name="Smanski M.J."/>
            <person name="Chevrette M.G."/>
            <person name="De Carvalho L.P.S."/>
            <person name="Shen B."/>
        </authorList>
    </citation>
    <scope>NUCLEOTIDE SEQUENCE [LARGE SCALE GENOMIC DNA]</scope>
    <source>
        <strain evidence="2 3">NPDC052347</strain>
    </source>
</reference>
<name>A0ABV3K3E8_STRON</name>
<feature type="transmembrane region" description="Helical" evidence="1">
    <location>
        <begin position="25"/>
        <end position="42"/>
    </location>
</feature>
<evidence type="ECO:0000313" key="3">
    <source>
        <dbReference type="Proteomes" id="UP001552594"/>
    </source>
</evidence>
<gene>
    <name evidence="2" type="ORF">AB0L16_25105</name>
</gene>
<dbReference type="Proteomes" id="UP001552594">
    <property type="component" value="Unassembled WGS sequence"/>
</dbReference>
<protein>
    <recommendedName>
        <fullName evidence="4">Small hydrophobic membrane protein</fullName>
    </recommendedName>
</protein>
<evidence type="ECO:0008006" key="4">
    <source>
        <dbReference type="Google" id="ProtNLM"/>
    </source>
</evidence>
<evidence type="ECO:0000313" key="2">
    <source>
        <dbReference type="EMBL" id="MEV5509676.1"/>
    </source>
</evidence>